<protein>
    <submittedName>
        <fullName evidence="1">Uncharacterized protein</fullName>
    </submittedName>
</protein>
<reference evidence="1" key="1">
    <citation type="journal article" date="2021" name="Proc. Natl. Acad. Sci. U.S.A.">
        <title>A Catalog of Tens of Thousands of Viruses from Human Metagenomes Reveals Hidden Associations with Chronic Diseases.</title>
        <authorList>
            <person name="Tisza M.J."/>
            <person name="Buck C.B."/>
        </authorList>
    </citation>
    <scope>NUCLEOTIDE SEQUENCE</scope>
    <source>
        <strain evidence="1">CtOZu12</strain>
    </source>
</reference>
<accession>A0A8D9PF28</accession>
<organism evidence="1">
    <name type="scientific">Bacteriophage sp</name>
    <dbReference type="NCBI Taxonomy" id="38018"/>
    <lineage>
        <taxon>Viruses</taxon>
    </lineage>
</organism>
<dbReference type="EMBL" id="BK029940">
    <property type="protein sequence ID" value="DAD56033.1"/>
    <property type="molecule type" value="Genomic_DNA"/>
</dbReference>
<name>A0A8D9PF28_9VIRU</name>
<sequence>MTKIFLKVLDRNINICYYMYINNNVINISRQKSTIKKIVLFVL</sequence>
<evidence type="ECO:0000313" key="1">
    <source>
        <dbReference type="EMBL" id="DAD56033.1"/>
    </source>
</evidence>
<proteinExistence type="predicted"/>